<evidence type="ECO:0000313" key="2">
    <source>
        <dbReference type="EMBL" id="KAJ3258491.1"/>
    </source>
</evidence>
<feature type="compositionally biased region" description="Low complexity" evidence="1">
    <location>
        <begin position="133"/>
        <end position="143"/>
    </location>
</feature>
<keyword evidence="3" id="KW-1185">Reference proteome</keyword>
<sequence length="763" mass="85190">MTGVSLSEFTTTFKEDEINMGYMRYNGRAIFVHYIPAKESDRGRAYSLLHAKKCTQQFFPLISAKITLESLQQFDANFVKDTLAGCEPLKGKKTAADVRFTIMATNQGLNELLNMSDSNQEFAQLMEKKEQQKQSAQSSEQLQNKPREISTSVVKERDNSASVVASPERTSVRTDIPGSARDSNTNTSMRESESKIKEKTKKSPKTDLPSVKIPNFQAMSKGSLSSKSSANNSSEKMNSAQSDVDDKDDHKSMQMFWDGMKNKLAMEQSPTDTNRLKTFVTKSAAHAQNIFGRSSSSESLKGSKAANAVIAQHKQKQTAVVPNELIKFPKASPLNALSKGGSAQSLPNMIEISVEPPSPSKDPKVAPIVFNNDQVRLRRHSADKQMILKSEELPKPKPTVKAMPFKSNRTIGKSLEDINIDDLLMTPPTADFPDENVPEKEPPISPNLRRTKTESGKKSKEQFYFRDPKKLPDLPTKNIAIIMQNNPVPNVNRQFEKKPQSNFDLDPNEESLESKPTITKSLMSSKTVTASTSKEKLSSKEEVASRDRIKEKNNLSTESISNRPPKSDSASQDPIPESRSGLNSKSNSMENLKTVPSRERLNLSNTNLTGKSTNESPKDELRRTPTVPKNPDVVFNIHKGGQLRSKSEITSPSSTPSPMEVDKLKTRQIQLHEQWVQYQAPNAETVEKRWIRLQKGCLTLFLNDKEVSPLLHISLDQPSDVVDCAYGKYPGICLQAPEGSYRFYSTDEKNSLKRIMILAKKWA</sequence>
<gene>
    <name evidence="2" type="ORF">HK103_003613</name>
</gene>
<comment type="caution">
    <text evidence="2">The sequence shown here is derived from an EMBL/GenBank/DDBJ whole genome shotgun (WGS) entry which is preliminary data.</text>
</comment>
<protein>
    <submittedName>
        <fullName evidence="2">Uncharacterized protein</fullName>
    </submittedName>
</protein>
<feature type="compositionally biased region" description="Low complexity" evidence="1">
    <location>
        <begin position="218"/>
        <end position="240"/>
    </location>
</feature>
<feature type="compositionally biased region" description="Basic and acidic residues" evidence="1">
    <location>
        <begin position="533"/>
        <end position="553"/>
    </location>
</feature>
<feature type="compositionally biased region" description="Polar residues" evidence="1">
    <location>
        <begin position="514"/>
        <end position="532"/>
    </location>
</feature>
<evidence type="ECO:0000256" key="1">
    <source>
        <dbReference type="SAM" id="MobiDB-lite"/>
    </source>
</evidence>
<feature type="compositionally biased region" description="Polar residues" evidence="1">
    <location>
        <begin position="602"/>
        <end position="615"/>
    </location>
</feature>
<dbReference type="EMBL" id="JADGKB010000027">
    <property type="protein sequence ID" value="KAJ3258491.1"/>
    <property type="molecule type" value="Genomic_DNA"/>
</dbReference>
<feature type="region of interest" description="Disordered" evidence="1">
    <location>
        <begin position="427"/>
        <end position="635"/>
    </location>
</feature>
<feature type="compositionally biased region" description="Basic and acidic residues" evidence="1">
    <location>
        <begin position="451"/>
        <end position="472"/>
    </location>
</feature>
<feature type="compositionally biased region" description="Polar residues" evidence="1">
    <location>
        <begin position="580"/>
        <end position="591"/>
    </location>
</feature>
<feature type="region of interest" description="Disordered" evidence="1">
    <location>
        <begin position="128"/>
        <end position="249"/>
    </location>
</feature>
<feature type="compositionally biased region" description="Polar residues" evidence="1">
    <location>
        <begin position="483"/>
        <end position="493"/>
    </location>
</feature>
<dbReference type="Proteomes" id="UP001210925">
    <property type="component" value="Unassembled WGS sequence"/>
</dbReference>
<evidence type="ECO:0000313" key="3">
    <source>
        <dbReference type="Proteomes" id="UP001210925"/>
    </source>
</evidence>
<accession>A0AAD5ULF8</accession>
<proteinExistence type="predicted"/>
<dbReference type="SUPFAM" id="SSF50729">
    <property type="entry name" value="PH domain-like"/>
    <property type="match status" value="1"/>
</dbReference>
<organism evidence="2 3">
    <name type="scientific">Boothiomyces macroporosus</name>
    <dbReference type="NCBI Taxonomy" id="261099"/>
    <lineage>
        <taxon>Eukaryota</taxon>
        <taxon>Fungi</taxon>
        <taxon>Fungi incertae sedis</taxon>
        <taxon>Chytridiomycota</taxon>
        <taxon>Chytridiomycota incertae sedis</taxon>
        <taxon>Chytridiomycetes</taxon>
        <taxon>Rhizophydiales</taxon>
        <taxon>Terramycetaceae</taxon>
        <taxon>Boothiomyces</taxon>
    </lineage>
</organism>
<feature type="compositionally biased region" description="Polar residues" evidence="1">
    <location>
        <begin position="554"/>
        <end position="572"/>
    </location>
</feature>
<reference evidence="2" key="1">
    <citation type="submission" date="2020-05" db="EMBL/GenBank/DDBJ databases">
        <title>Phylogenomic resolution of chytrid fungi.</title>
        <authorList>
            <person name="Stajich J.E."/>
            <person name="Amses K."/>
            <person name="Simmons R."/>
            <person name="Seto K."/>
            <person name="Myers J."/>
            <person name="Bonds A."/>
            <person name="Quandt C.A."/>
            <person name="Barry K."/>
            <person name="Liu P."/>
            <person name="Grigoriev I."/>
            <person name="Longcore J.E."/>
            <person name="James T.Y."/>
        </authorList>
    </citation>
    <scope>NUCLEOTIDE SEQUENCE</scope>
    <source>
        <strain evidence="2">PLAUS21</strain>
    </source>
</reference>
<dbReference type="AlphaFoldDB" id="A0AAD5ULF8"/>
<name>A0AAD5ULF8_9FUNG</name>